<organism evidence="6 7">
    <name type="scientific">Mesorhizobium sangaii</name>
    <dbReference type="NCBI Taxonomy" id="505389"/>
    <lineage>
        <taxon>Bacteria</taxon>
        <taxon>Pseudomonadati</taxon>
        <taxon>Pseudomonadota</taxon>
        <taxon>Alphaproteobacteria</taxon>
        <taxon>Hyphomicrobiales</taxon>
        <taxon>Phyllobacteriaceae</taxon>
        <taxon>Mesorhizobium</taxon>
    </lineage>
</organism>
<dbReference type="GO" id="GO:0016747">
    <property type="term" value="F:acyltransferase activity, transferring groups other than amino-acyl groups"/>
    <property type="evidence" value="ECO:0007669"/>
    <property type="project" value="InterPro"/>
</dbReference>
<dbReference type="PANTHER" id="PTHR11877">
    <property type="entry name" value="HYDROXYMETHYLGLUTARYL-COA SYNTHASE"/>
    <property type="match status" value="1"/>
</dbReference>
<evidence type="ECO:0000259" key="5">
    <source>
        <dbReference type="Pfam" id="PF02797"/>
    </source>
</evidence>
<evidence type="ECO:0000313" key="7">
    <source>
        <dbReference type="Proteomes" id="UP000556329"/>
    </source>
</evidence>
<dbReference type="SUPFAM" id="SSF53901">
    <property type="entry name" value="Thiolase-like"/>
    <property type="match status" value="2"/>
</dbReference>
<feature type="active site" description="Acyl-thioester intermediate" evidence="3">
    <location>
        <position position="153"/>
    </location>
</feature>
<protein>
    <submittedName>
        <fullName evidence="6">Putative naringenin-chalcone synthase</fullName>
    </submittedName>
</protein>
<evidence type="ECO:0000313" key="6">
    <source>
        <dbReference type="EMBL" id="MBB6412795.1"/>
    </source>
</evidence>
<name>A0A841PWC1_9HYPH</name>
<comment type="caution">
    <text evidence="6">The sequence shown here is derived from an EMBL/GenBank/DDBJ whole genome shotgun (WGS) entry which is preliminary data.</text>
</comment>
<dbReference type="EMBL" id="JACHEF010000006">
    <property type="protein sequence ID" value="MBB6412795.1"/>
    <property type="molecule type" value="Genomic_DNA"/>
</dbReference>
<comment type="similarity">
    <text evidence="1">Belongs to the thiolase-like superfamily. Chalcone/stilbene synthases family.</text>
</comment>
<sequence length="360" mass="38710">MCAQAFINRIATAVPDHSVHRFFLQFAGSQLTANPRRRAIFNRMADKGGIEHRYSCFAPAEDPEGPSVDMAGVFKRGAFPGTATRMEMFAAAAPVLAQQAVERLLQDKDRTSVTHLIVTTCTGFSAPGIDLEIIARCNLPTTVERTIIGFMGCYAAINALKLARHIIRSEPDAHVVIVCIELCTLHLRETSDLEKLLSFCLWGDGCAAASVTARPFGIGLDSFHAIVAADSRDLMTWGIRDDGFDMVLSGQVPGAIQGVLATGIGRILGASSVGSVDLWAVHPGGRSILDAVERALDLHPGALSMSREVLRENGNMSSATVMFVLERMLREFTEDRVGCAMAFGPGLTAETMMFHTAGNA</sequence>
<dbReference type="RefSeq" id="WP_184876018.1">
    <property type="nucleotide sequence ID" value="NZ_JACHEF010000006.1"/>
</dbReference>
<dbReference type="PANTHER" id="PTHR11877:SF46">
    <property type="entry name" value="TYPE III POLYKETIDE SYNTHASE A"/>
    <property type="match status" value="1"/>
</dbReference>
<evidence type="ECO:0000256" key="3">
    <source>
        <dbReference type="PIRSR" id="PIRSR000451-1"/>
    </source>
</evidence>
<accession>A0A841PWC1</accession>
<dbReference type="Pfam" id="PF02797">
    <property type="entry name" value="Chal_sti_synt_C"/>
    <property type="match status" value="1"/>
</dbReference>
<keyword evidence="7" id="KW-1185">Reference proteome</keyword>
<dbReference type="Gene3D" id="3.40.47.10">
    <property type="match status" value="2"/>
</dbReference>
<proteinExistence type="inferred from homology"/>
<dbReference type="InterPro" id="IPR012328">
    <property type="entry name" value="Chalcone/stilbene_synt_C"/>
</dbReference>
<dbReference type="InterPro" id="IPR016039">
    <property type="entry name" value="Thiolase-like"/>
</dbReference>
<dbReference type="Pfam" id="PF00195">
    <property type="entry name" value="Chal_sti_synt_N"/>
    <property type="match status" value="1"/>
</dbReference>
<dbReference type="Proteomes" id="UP000556329">
    <property type="component" value="Unassembled WGS sequence"/>
</dbReference>
<evidence type="ECO:0000256" key="1">
    <source>
        <dbReference type="ARBA" id="ARBA00005531"/>
    </source>
</evidence>
<dbReference type="InterPro" id="IPR001099">
    <property type="entry name" value="Chalcone/stilbene_synt_N"/>
</dbReference>
<reference evidence="6 7" key="1">
    <citation type="submission" date="2020-08" db="EMBL/GenBank/DDBJ databases">
        <title>Genomic Encyclopedia of Type Strains, Phase IV (KMG-IV): sequencing the most valuable type-strain genomes for metagenomic binning, comparative biology and taxonomic classification.</title>
        <authorList>
            <person name="Goeker M."/>
        </authorList>
    </citation>
    <scope>NUCLEOTIDE SEQUENCE [LARGE SCALE GENOMIC DNA]</scope>
    <source>
        <strain evidence="6 7">DSM 100039</strain>
    </source>
</reference>
<dbReference type="CDD" id="cd00831">
    <property type="entry name" value="CHS_like"/>
    <property type="match status" value="1"/>
</dbReference>
<dbReference type="GO" id="GO:0030639">
    <property type="term" value="P:polyketide biosynthetic process"/>
    <property type="evidence" value="ECO:0007669"/>
    <property type="project" value="TreeGrafter"/>
</dbReference>
<dbReference type="InterPro" id="IPR011141">
    <property type="entry name" value="Polyketide_synthase_type-III"/>
</dbReference>
<evidence type="ECO:0000256" key="2">
    <source>
        <dbReference type="ARBA" id="ARBA00022679"/>
    </source>
</evidence>
<keyword evidence="2" id="KW-0808">Transferase</keyword>
<dbReference type="AlphaFoldDB" id="A0A841PWC1"/>
<gene>
    <name evidence="6" type="ORF">HNQ71_005487</name>
</gene>
<feature type="domain" description="Chalcone/stilbene synthase C-terminal" evidence="5">
    <location>
        <begin position="237"/>
        <end position="356"/>
    </location>
</feature>
<feature type="domain" description="Chalcone/stilbene synthase N-terminal" evidence="4">
    <location>
        <begin position="8"/>
        <end position="215"/>
    </location>
</feature>
<evidence type="ECO:0000259" key="4">
    <source>
        <dbReference type="Pfam" id="PF00195"/>
    </source>
</evidence>
<dbReference type="PIRSF" id="PIRSF000451">
    <property type="entry name" value="PKS_III"/>
    <property type="match status" value="1"/>
</dbReference>